<dbReference type="RefSeq" id="WP_380697910.1">
    <property type="nucleotide sequence ID" value="NZ_JBHRYR010000004.1"/>
</dbReference>
<evidence type="ECO:0000313" key="7">
    <source>
        <dbReference type="Proteomes" id="UP001595617"/>
    </source>
</evidence>
<dbReference type="InterPro" id="IPR051169">
    <property type="entry name" value="NADH-Q_oxidoreductase"/>
</dbReference>
<dbReference type="Proteomes" id="UP001595617">
    <property type="component" value="Unassembled WGS sequence"/>
</dbReference>
<name>A0ABV8A0H9_9GAMM</name>
<accession>A0ABV8A0H9</accession>
<dbReference type="NCBIfam" id="TIGR03169">
    <property type="entry name" value="Nterm_to_SelD"/>
    <property type="match status" value="1"/>
</dbReference>
<dbReference type="Pfam" id="PF07992">
    <property type="entry name" value="Pyr_redox_2"/>
    <property type="match status" value="1"/>
</dbReference>
<organism evidence="6 7">
    <name type="scientific">Saccharospirillum mangrovi</name>
    <dbReference type="NCBI Taxonomy" id="2161747"/>
    <lineage>
        <taxon>Bacteria</taxon>
        <taxon>Pseudomonadati</taxon>
        <taxon>Pseudomonadota</taxon>
        <taxon>Gammaproteobacteria</taxon>
        <taxon>Oceanospirillales</taxon>
        <taxon>Saccharospirillaceae</taxon>
        <taxon>Saccharospirillum</taxon>
    </lineage>
</organism>
<evidence type="ECO:0000256" key="3">
    <source>
        <dbReference type="ARBA" id="ARBA00022827"/>
    </source>
</evidence>
<gene>
    <name evidence="6" type="ORF">ACFOOG_14415</name>
</gene>
<sequence>MSQPTLVLAGGGHTHALLLRRLIRHPLPNVRVILVSDHAMAPYTGMLPGLIAGHYEFAEMHIDLPRLCQRAGVVFHQGRVTGLDPNARQLFLADQPALSYDLISINTGATPTADISGADRFVLGVKPVSGLYQRWSKHLETLVQNPPAEPQHWGVVGAGAGGVELVLAMAHRIRQLSPNAPRVHWHLLYRGPSILPGYPKRLKRKAEHALAQARIQCHPDFNLQSIAEDHLTAADGTRIPMQHTILCTPVTAPQWPQTSGLATANGGFIAVNEYLQSTSHPTLFAVGDVAEMVTDPRPKAGVYAVRQARYLSDNVRRSLAGQPLRPMHLQRQFLSLLALGGKTAVGRRGPFTFSGAWVWYWKNWIDRDFMRLFK</sequence>
<evidence type="ECO:0000259" key="5">
    <source>
        <dbReference type="Pfam" id="PF07992"/>
    </source>
</evidence>
<keyword evidence="7" id="KW-1185">Reference proteome</keyword>
<evidence type="ECO:0000313" key="6">
    <source>
        <dbReference type="EMBL" id="MFC3854034.1"/>
    </source>
</evidence>
<dbReference type="Gene3D" id="3.50.50.100">
    <property type="match status" value="1"/>
</dbReference>
<evidence type="ECO:0000256" key="4">
    <source>
        <dbReference type="ARBA" id="ARBA00023002"/>
    </source>
</evidence>
<comment type="caution">
    <text evidence="6">The sequence shown here is derived from an EMBL/GenBank/DDBJ whole genome shotgun (WGS) entry which is preliminary data.</text>
</comment>
<dbReference type="PANTHER" id="PTHR42913:SF9">
    <property type="entry name" value="SLR1591 PROTEIN"/>
    <property type="match status" value="1"/>
</dbReference>
<evidence type="ECO:0000256" key="1">
    <source>
        <dbReference type="ARBA" id="ARBA00001974"/>
    </source>
</evidence>
<dbReference type="InterPro" id="IPR017584">
    <property type="entry name" value="Pyridine_nucleo_diS_OxRdtase_N"/>
</dbReference>
<proteinExistence type="predicted"/>
<keyword evidence="4" id="KW-0560">Oxidoreductase</keyword>
<reference evidence="7" key="1">
    <citation type="journal article" date="2019" name="Int. J. Syst. Evol. Microbiol.">
        <title>The Global Catalogue of Microorganisms (GCM) 10K type strain sequencing project: providing services to taxonomists for standard genome sequencing and annotation.</title>
        <authorList>
            <consortium name="The Broad Institute Genomics Platform"/>
            <consortium name="The Broad Institute Genome Sequencing Center for Infectious Disease"/>
            <person name="Wu L."/>
            <person name="Ma J."/>
        </authorList>
    </citation>
    <scope>NUCLEOTIDE SEQUENCE [LARGE SCALE GENOMIC DNA]</scope>
    <source>
        <strain evidence="7">IBRC 10765</strain>
    </source>
</reference>
<dbReference type="PANTHER" id="PTHR42913">
    <property type="entry name" value="APOPTOSIS-INDUCING FACTOR 1"/>
    <property type="match status" value="1"/>
</dbReference>
<keyword evidence="3" id="KW-0274">FAD</keyword>
<dbReference type="InterPro" id="IPR023753">
    <property type="entry name" value="FAD/NAD-binding_dom"/>
</dbReference>
<dbReference type="EMBL" id="JBHRYR010000004">
    <property type="protein sequence ID" value="MFC3854034.1"/>
    <property type="molecule type" value="Genomic_DNA"/>
</dbReference>
<dbReference type="InterPro" id="IPR036188">
    <property type="entry name" value="FAD/NAD-bd_sf"/>
</dbReference>
<keyword evidence="2" id="KW-0285">Flavoprotein</keyword>
<feature type="domain" description="FAD/NAD(P)-binding" evidence="5">
    <location>
        <begin position="11"/>
        <end position="308"/>
    </location>
</feature>
<protein>
    <submittedName>
        <fullName evidence="6">FAD-dependent oxidoreductase</fullName>
    </submittedName>
</protein>
<dbReference type="SUPFAM" id="SSF51905">
    <property type="entry name" value="FAD/NAD(P)-binding domain"/>
    <property type="match status" value="2"/>
</dbReference>
<evidence type="ECO:0000256" key="2">
    <source>
        <dbReference type="ARBA" id="ARBA00022630"/>
    </source>
</evidence>
<comment type="cofactor">
    <cofactor evidence="1">
        <name>FAD</name>
        <dbReference type="ChEBI" id="CHEBI:57692"/>
    </cofactor>
</comment>